<feature type="compositionally biased region" description="Basic and acidic residues" evidence="5">
    <location>
        <begin position="134"/>
        <end position="156"/>
    </location>
</feature>
<dbReference type="InterPro" id="IPR006128">
    <property type="entry name" value="Lipoprotein_PsaA-like"/>
</dbReference>
<dbReference type="AlphaFoldDB" id="A0A7X2Z8Q2"/>
<dbReference type="PANTHER" id="PTHR42953:SF3">
    <property type="entry name" value="HIGH-AFFINITY ZINC UPTAKE SYSTEM PROTEIN ZNUA"/>
    <property type="match status" value="1"/>
</dbReference>
<comment type="caution">
    <text evidence="7">The sequence shown here is derived from an EMBL/GenBank/DDBJ whole genome shotgun (WGS) entry which is preliminary data.</text>
</comment>
<evidence type="ECO:0000256" key="1">
    <source>
        <dbReference type="ARBA" id="ARBA00011028"/>
    </source>
</evidence>
<evidence type="ECO:0000256" key="4">
    <source>
        <dbReference type="RuleBase" id="RU003512"/>
    </source>
</evidence>
<protein>
    <submittedName>
        <fullName evidence="7">ABC transporter substrate-binding protein</fullName>
    </submittedName>
</protein>
<feature type="signal peptide" evidence="6">
    <location>
        <begin position="1"/>
        <end position="25"/>
    </location>
</feature>
<feature type="chain" id="PRO_5039599685" evidence="6">
    <location>
        <begin position="26"/>
        <end position="327"/>
    </location>
</feature>
<dbReference type="PROSITE" id="PS51257">
    <property type="entry name" value="PROKAR_LIPOPROTEIN"/>
    <property type="match status" value="1"/>
</dbReference>
<dbReference type="SUPFAM" id="SSF53807">
    <property type="entry name" value="Helical backbone' metal receptor"/>
    <property type="match status" value="1"/>
</dbReference>
<keyword evidence="2 4" id="KW-0813">Transport</keyword>
<evidence type="ECO:0000256" key="3">
    <source>
        <dbReference type="ARBA" id="ARBA00022729"/>
    </source>
</evidence>
<dbReference type="InterPro" id="IPR006127">
    <property type="entry name" value="ZnuA-like"/>
</dbReference>
<keyword evidence="3 6" id="KW-0732">Signal</keyword>
<accession>A0A7X2Z8Q2</accession>
<sequence>MFQYVRTRSFLIPLTLILLFSMLTAACGSPQPKLVDGKMNIVTSFYPLYDFASKIGGEHVNVINLVPAGVEPHDWSPKSRDMQNLSSSDLFLYLGAGFEGWVHDTLDSMKKDSRVTVVETSQGIQLLPGTEEEEHGHEDEHAKDEQAKDEHAHGSTDPHVWLSPVNAKQIALNIKEALVKVDSAHQADYEANFKRFADQLDELHNKYKTQLAQLPKKEIVVTHHSFGYLAKEYGLTQKALMGLSPDAEPTSKDIQQMMQFVKDNQVKYIFFEELVSDKLAKTLAKDAGVETLVLNPLEGLTEEQAKQGADYLSIMENNLNNLIKALQ</sequence>
<evidence type="ECO:0000313" key="8">
    <source>
        <dbReference type="Proteomes" id="UP000450917"/>
    </source>
</evidence>
<dbReference type="PRINTS" id="PR00691">
    <property type="entry name" value="ADHESINB"/>
</dbReference>
<dbReference type="GO" id="GO:0007155">
    <property type="term" value="P:cell adhesion"/>
    <property type="evidence" value="ECO:0007669"/>
    <property type="project" value="InterPro"/>
</dbReference>
<organism evidence="7 8">
    <name type="scientific">Paenibacillus validus</name>
    <dbReference type="NCBI Taxonomy" id="44253"/>
    <lineage>
        <taxon>Bacteria</taxon>
        <taxon>Bacillati</taxon>
        <taxon>Bacillota</taxon>
        <taxon>Bacilli</taxon>
        <taxon>Bacillales</taxon>
        <taxon>Paenibacillaceae</taxon>
        <taxon>Paenibacillus</taxon>
    </lineage>
</organism>
<dbReference type="InterPro" id="IPR006129">
    <property type="entry name" value="AdhesinB"/>
</dbReference>
<dbReference type="Proteomes" id="UP000450917">
    <property type="component" value="Unassembled WGS sequence"/>
</dbReference>
<dbReference type="PRINTS" id="PR00690">
    <property type="entry name" value="ADHESNFAMILY"/>
</dbReference>
<evidence type="ECO:0000313" key="7">
    <source>
        <dbReference type="EMBL" id="MUG70311.1"/>
    </source>
</evidence>
<dbReference type="Pfam" id="PF01297">
    <property type="entry name" value="ZnuA"/>
    <property type="match status" value="1"/>
</dbReference>
<dbReference type="RefSeq" id="WP_127605550.1">
    <property type="nucleotide sequence ID" value="NZ_JARTHJ010000112.1"/>
</dbReference>
<dbReference type="EMBL" id="WNZX01000003">
    <property type="protein sequence ID" value="MUG70311.1"/>
    <property type="molecule type" value="Genomic_DNA"/>
</dbReference>
<evidence type="ECO:0000256" key="5">
    <source>
        <dbReference type="SAM" id="MobiDB-lite"/>
    </source>
</evidence>
<reference evidence="7 8" key="1">
    <citation type="submission" date="2019-11" db="EMBL/GenBank/DDBJ databases">
        <title>Draft genome sequences of five Paenibacillus species of dairy origin.</title>
        <authorList>
            <person name="Olajide A.M."/>
            <person name="Chen S."/>
            <person name="Lapointe G."/>
        </authorList>
    </citation>
    <scope>NUCLEOTIDE SEQUENCE [LARGE SCALE GENOMIC DNA]</scope>
    <source>
        <strain evidence="7 8">2CS3</strain>
    </source>
</reference>
<dbReference type="CDD" id="cd01017">
    <property type="entry name" value="AdcA"/>
    <property type="match status" value="1"/>
</dbReference>
<feature type="region of interest" description="Disordered" evidence="5">
    <location>
        <begin position="122"/>
        <end position="160"/>
    </location>
</feature>
<keyword evidence="8" id="KW-1185">Reference proteome</keyword>
<comment type="similarity">
    <text evidence="1 4">Belongs to the bacterial solute-binding protein 9 family.</text>
</comment>
<gene>
    <name evidence="7" type="ORF">GNP93_06415</name>
</gene>
<dbReference type="GO" id="GO:0030001">
    <property type="term" value="P:metal ion transport"/>
    <property type="evidence" value="ECO:0007669"/>
    <property type="project" value="InterPro"/>
</dbReference>
<evidence type="ECO:0000256" key="6">
    <source>
        <dbReference type="SAM" id="SignalP"/>
    </source>
</evidence>
<name>A0A7X2Z8Q2_9BACL</name>
<dbReference type="PANTHER" id="PTHR42953">
    <property type="entry name" value="HIGH-AFFINITY ZINC UPTAKE SYSTEM PROTEIN ZNUA-RELATED"/>
    <property type="match status" value="1"/>
</dbReference>
<dbReference type="InterPro" id="IPR050492">
    <property type="entry name" value="Bact_metal-bind_prot9"/>
</dbReference>
<proteinExistence type="inferred from homology"/>
<evidence type="ECO:0000256" key="2">
    <source>
        <dbReference type="ARBA" id="ARBA00022448"/>
    </source>
</evidence>
<dbReference type="GO" id="GO:0046872">
    <property type="term" value="F:metal ion binding"/>
    <property type="evidence" value="ECO:0007669"/>
    <property type="project" value="InterPro"/>
</dbReference>
<dbReference type="Gene3D" id="3.40.50.1980">
    <property type="entry name" value="Nitrogenase molybdenum iron protein domain"/>
    <property type="match status" value="2"/>
</dbReference>